<keyword evidence="3" id="KW-0347">Helicase</keyword>
<dbReference type="SUPFAM" id="SSF52540">
    <property type="entry name" value="P-loop containing nucleoside triphosphate hydrolases"/>
    <property type="match status" value="1"/>
</dbReference>
<evidence type="ECO:0000259" key="5">
    <source>
        <dbReference type="Pfam" id="PF00271"/>
    </source>
</evidence>
<dbReference type="InterPro" id="IPR050474">
    <property type="entry name" value="Hel308_SKI2-like"/>
</dbReference>
<dbReference type="GO" id="GO:0005524">
    <property type="term" value="F:ATP binding"/>
    <property type="evidence" value="ECO:0007669"/>
    <property type="project" value="UniProtKB-KW"/>
</dbReference>
<dbReference type="Gene3D" id="3.40.50.300">
    <property type="entry name" value="P-loop containing nucleotide triphosphate hydrolases"/>
    <property type="match status" value="1"/>
</dbReference>
<dbReference type="PANTHER" id="PTHR47961">
    <property type="entry name" value="DNA POLYMERASE THETA, PUTATIVE (AFU_ORTHOLOGUE AFUA_1G05260)-RELATED"/>
    <property type="match status" value="1"/>
</dbReference>
<reference evidence="8" key="1">
    <citation type="submission" date="2016-06" db="UniProtKB">
        <authorList>
            <consortium name="WormBaseParasite"/>
        </authorList>
    </citation>
    <scope>IDENTIFICATION</scope>
</reference>
<keyword evidence="2" id="KW-0378">Hydrolase</keyword>
<keyword evidence="7" id="KW-1185">Reference proteome</keyword>
<dbReference type="OrthoDB" id="2320933at2759"/>
<reference evidence="6 7" key="2">
    <citation type="submission" date="2018-11" db="EMBL/GenBank/DDBJ databases">
        <authorList>
            <consortium name="Pathogen Informatics"/>
        </authorList>
    </citation>
    <scope>NUCLEOTIDE SEQUENCE [LARGE SCALE GENOMIC DNA]</scope>
</reference>
<proteinExistence type="predicted"/>
<keyword evidence="4" id="KW-0067">ATP-binding</keyword>
<dbReference type="WBParaSite" id="SBAD_0001338201-mRNA-1">
    <property type="protein sequence ID" value="SBAD_0001338201-mRNA-1"/>
    <property type="gene ID" value="SBAD_0001338201"/>
</dbReference>
<dbReference type="InterPro" id="IPR027417">
    <property type="entry name" value="P-loop_NTPase"/>
</dbReference>
<keyword evidence="1" id="KW-0547">Nucleotide-binding</keyword>
<evidence type="ECO:0000256" key="2">
    <source>
        <dbReference type="ARBA" id="ARBA00022801"/>
    </source>
</evidence>
<gene>
    <name evidence="6" type="ORF">SBAD_LOCUS12967</name>
</gene>
<accession>A0A183JAR9</accession>
<dbReference type="Pfam" id="PF00271">
    <property type="entry name" value="Helicase_C"/>
    <property type="match status" value="1"/>
</dbReference>
<name>A0A183JAR9_9BILA</name>
<feature type="domain" description="Helicase C-terminal" evidence="5">
    <location>
        <begin position="42"/>
        <end position="110"/>
    </location>
</feature>
<dbReference type="GO" id="GO:0016787">
    <property type="term" value="F:hydrolase activity"/>
    <property type="evidence" value="ECO:0007669"/>
    <property type="project" value="UniProtKB-KW"/>
</dbReference>
<evidence type="ECO:0000313" key="8">
    <source>
        <dbReference type="WBParaSite" id="SBAD_0001338201-mRNA-1"/>
    </source>
</evidence>
<evidence type="ECO:0000256" key="1">
    <source>
        <dbReference type="ARBA" id="ARBA00022741"/>
    </source>
</evidence>
<organism evidence="8">
    <name type="scientific">Soboliphyme baturini</name>
    <dbReference type="NCBI Taxonomy" id="241478"/>
    <lineage>
        <taxon>Eukaryota</taxon>
        <taxon>Metazoa</taxon>
        <taxon>Ecdysozoa</taxon>
        <taxon>Nematoda</taxon>
        <taxon>Enoplea</taxon>
        <taxon>Dorylaimia</taxon>
        <taxon>Dioctophymatida</taxon>
        <taxon>Dioctophymatoidea</taxon>
        <taxon>Soboliphymatidae</taxon>
        <taxon>Soboliphyme</taxon>
    </lineage>
</organism>
<evidence type="ECO:0000313" key="7">
    <source>
        <dbReference type="Proteomes" id="UP000270296"/>
    </source>
</evidence>
<dbReference type="GO" id="GO:0004386">
    <property type="term" value="F:helicase activity"/>
    <property type="evidence" value="ECO:0007669"/>
    <property type="project" value="UniProtKB-KW"/>
</dbReference>
<dbReference type="InterPro" id="IPR001650">
    <property type="entry name" value="Helicase_C-like"/>
</dbReference>
<evidence type="ECO:0000313" key="6">
    <source>
        <dbReference type="EMBL" id="VDP53129.1"/>
    </source>
</evidence>
<dbReference type="AlphaFoldDB" id="A0A183JAR9"/>
<dbReference type="PANTHER" id="PTHR47961:SF12">
    <property type="entry name" value="HELICASE POLQ-LIKE"/>
    <property type="match status" value="1"/>
</dbReference>
<evidence type="ECO:0000256" key="3">
    <source>
        <dbReference type="ARBA" id="ARBA00022806"/>
    </source>
</evidence>
<dbReference type="Proteomes" id="UP000270296">
    <property type="component" value="Unassembled WGS sequence"/>
</dbReference>
<evidence type="ECO:0000256" key="4">
    <source>
        <dbReference type="ARBA" id="ARBA00022840"/>
    </source>
</evidence>
<dbReference type="EMBL" id="UZAM01019624">
    <property type="protein sequence ID" value="VDP53129.1"/>
    <property type="molecule type" value="Genomic_DNA"/>
</dbReference>
<protein>
    <submittedName>
        <fullName evidence="8">Helicase C-terminal domain-containing protein</fullName>
    </submittedName>
</protein>
<sequence length="115" mass="12960">MIFPAYVVIQDDTLVPYGLIAREFLNLKVEERNELVNKLREECDGKLCPVLQHCVPYGIAYHHSGLTVDERKLIQDAYLEGTLLIICCTSTLAAGVNLPAKRFVRIIDSQQILTT</sequence>